<keyword evidence="2" id="KW-1185">Reference proteome</keyword>
<dbReference type="Proteomes" id="UP001279734">
    <property type="component" value="Unassembled WGS sequence"/>
</dbReference>
<dbReference type="InterPro" id="IPR036397">
    <property type="entry name" value="RNaseH_sf"/>
</dbReference>
<dbReference type="InterPro" id="IPR012337">
    <property type="entry name" value="RNaseH-like_sf"/>
</dbReference>
<dbReference type="SUPFAM" id="SSF53098">
    <property type="entry name" value="Ribonuclease H-like"/>
    <property type="match status" value="1"/>
</dbReference>
<dbReference type="GO" id="GO:0003676">
    <property type="term" value="F:nucleic acid binding"/>
    <property type="evidence" value="ECO:0007669"/>
    <property type="project" value="InterPro"/>
</dbReference>
<organism evidence="1 2">
    <name type="scientific">Nepenthes gracilis</name>
    <name type="common">Slender pitcher plant</name>
    <dbReference type="NCBI Taxonomy" id="150966"/>
    <lineage>
        <taxon>Eukaryota</taxon>
        <taxon>Viridiplantae</taxon>
        <taxon>Streptophyta</taxon>
        <taxon>Embryophyta</taxon>
        <taxon>Tracheophyta</taxon>
        <taxon>Spermatophyta</taxon>
        <taxon>Magnoliopsida</taxon>
        <taxon>eudicotyledons</taxon>
        <taxon>Gunneridae</taxon>
        <taxon>Pentapetalae</taxon>
        <taxon>Caryophyllales</taxon>
        <taxon>Nepenthaceae</taxon>
        <taxon>Nepenthes</taxon>
    </lineage>
</organism>
<dbReference type="Gene3D" id="3.30.420.10">
    <property type="entry name" value="Ribonuclease H-like superfamily/Ribonuclease H"/>
    <property type="match status" value="1"/>
</dbReference>
<proteinExistence type="predicted"/>
<comment type="caution">
    <text evidence="1">The sequence shown here is derived from an EMBL/GenBank/DDBJ whole genome shotgun (WGS) entry which is preliminary data.</text>
</comment>
<dbReference type="EMBL" id="BSYO01000034">
    <property type="protein sequence ID" value="GMH28070.1"/>
    <property type="molecule type" value="Genomic_DNA"/>
</dbReference>
<evidence type="ECO:0000313" key="1">
    <source>
        <dbReference type="EMBL" id="GMH28070.1"/>
    </source>
</evidence>
<evidence type="ECO:0000313" key="2">
    <source>
        <dbReference type="Proteomes" id="UP001279734"/>
    </source>
</evidence>
<reference evidence="1" key="1">
    <citation type="submission" date="2023-05" db="EMBL/GenBank/DDBJ databases">
        <title>Nepenthes gracilis genome sequencing.</title>
        <authorList>
            <person name="Fukushima K."/>
        </authorList>
    </citation>
    <scope>NUCLEOTIDE SEQUENCE</scope>
    <source>
        <strain evidence="1">SING2019-196</strain>
    </source>
</reference>
<name>A0AAD3TDJ6_NEPGR</name>
<dbReference type="AlphaFoldDB" id="A0AAD3TDJ6"/>
<accession>A0AAD3TDJ6</accession>
<sequence>MKLKAEAATISSRITDHLSAKPSAEVPVVVSLGLHASKNRRGDCSANLLLVLCIDAYCLVVQLKYVDKIPDNLKRFLGHRRACFVGVGIDRKLSHGVPPPLDPLVCKTAMELSHLAEHIHKEPSYCNSDLKVLAAEYKVSYEPPASGSCCSGRINYDARIFSKNEEKALVDDAYVYYKSAQELVVAPRRAETTQESDVNVA</sequence>
<protein>
    <submittedName>
        <fullName evidence="1">Uncharacterized protein</fullName>
    </submittedName>
</protein>
<gene>
    <name evidence="1" type="ORF">Nepgr_029913</name>
</gene>